<proteinExistence type="predicted"/>
<reference evidence="1" key="1">
    <citation type="submission" date="2021-01" db="EMBL/GenBank/DDBJ databases">
        <authorList>
            <person name="Corre E."/>
            <person name="Pelletier E."/>
            <person name="Niang G."/>
            <person name="Scheremetjew M."/>
            <person name="Finn R."/>
            <person name="Kale V."/>
            <person name="Holt S."/>
            <person name="Cochrane G."/>
            <person name="Meng A."/>
            <person name="Brown T."/>
            <person name="Cohen L."/>
        </authorList>
    </citation>
    <scope>NUCLEOTIDE SEQUENCE</scope>
    <source>
        <strain evidence="1">FSP1.4</strain>
    </source>
</reference>
<gene>
    <name evidence="1" type="ORF">EHAR0213_LOCUS4690</name>
</gene>
<dbReference type="AlphaFoldDB" id="A0A7S3N7C8"/>
<dbReference type="EMBL" id="HBII01010874">
    <property type="protein sequence ID" value="CAE0345780.1"/>
    <property type="molecule type" value="Transcribed_RNA"/>
</dbReference>
<evidence type="ECO:0008006" key="2">
    <source>
        <dbReference type="Google" id="ProtNLM"/>
    </source>
</evidence>
<evidence type="ECO:0000313" key="1">
    <source>
        <dbReference type="EMBL" id="CAE0345780.1"/>
    </source>
</evidence>
<organism evidence="1">
    <name type="scientific">Euplotes harpa</name>
    <dbReference type="NCBI Taxonomy" id="151035"/>
    <lineage>
        <taxon>Eukaryota</taxon>
        <taxon>Sar</taxon>
        <taxon>Alveolata</taxon>
        <taxon>Ciliophora</taxon>
        <taxon>Intramacronucleata</taxon>
        <taxon>Spirotrichea</taxon>
        <taxon>Hypotrichia</taxon>
        <taxon>Euplotida</taxon>
        <taxon>Euplotidae</taxon>
        <taxon>Euplotes</taxon>
    </lineage>
</organism>
<accession>A0A7S3N7C8</accession>
<sequence length="106" mass="11927">MDLPGEETKSAPMESLMALYKHLNSPAPNSTGRLSESDLETAEGVLADLLSAAKAEFAFEQVDLLQLMAREMRERVQTEGDKDQEVLARKQAEEFVRELKRFANKE</sequence>
<protein>
    <recommendedName>
        <fullName evidence="2">DUF1844 domain-containing protein</fullName>
    </recommendedName>
</protein>
<name>A0A7S3N7C8_9SPIT</name>